<reference evidence="2 3" key="2">
    <citation type="journal article" date="2022" name="Mar. Drugs">
        <title>Bioassay-Guided Fractionation Leads to the Detection of Cholic Acid Generated by the Rare Thalassomonas sp.</title>
        <authorList>
            <person name="Pheiffer F."/>
            <person name="Schneider Y.K."/>
            <person name="Hansen E.H."/>
            <person name="Andersen J.H."/>
            <person name="Isaksson J."/>
            <person name="Busche T."/>
            <person name="R C."/>
            <person name="Kalinowski J."/>
            <person name="Zyl L.V."/>
            <person name="Trindade M."/>
        </authorList>
    </citation>
    <scope>NUCLEOTIDE SEQUENCE [LARGE SCALE GENOMIC DNA]</scope>
    <source>
        <strain evidence="2 3">XOM25</strain>
    </source>
</reference>
<evidence type="ECO:0000256" key="1">
    <source>
        <dbReference type="SAM" id="SignalP"/>
    </source>
</evidence>
<dbReference type="EMBL" id="CP059733">
    <property type="protein sequence ID" value="WDE05817.1"/>
    <property type="molecule type" value="Genomic_DNA"/>
</dbReference>
<dbReference type="KEGG" id="tvd:SG34_002450"/>
<name>A0AAF0C7Y8_9GAMM</name>
<keyword evidence="3" id="KW-1185">Reference proteome</keyword>
<proteinExistence type="predicted"/>
<protein>
    <recommendedName>
        <fullName evidence="4">CopL family metal-binding regulatory protein</fullName>
    </recommendedName>
</protein>
<dbReference type="Proteomes" id="UP000032352">
    <property type="component" value="Chromosome"/>
</dbReference>
<gene>
    <name evidence="2" type="ORF">SG34_002450</name>
</gene>
<sequence length="123" mass="12947">MKGKLILVIMLLLTFIGQATQAVAMPCAEMEAGHHAMAAEMPMANMKVSNMANMEMQADSHGQNMADCCDPECECPMGGCVSASLVAAPQINTLALLSESISDLALMAISQPPNSPYYPPISS</sequence>
<dbReference type="AlphaFoldDB" id="A0AAF0C7Y8"/>
<feature type="chain" id="PRO_5042177614" description="CopL family metal-binding regulatory protein" evidence="1">
    <location>
        <begin position="25"/>
        <end position="123"/>
    </location>
</feature>
<reference evidence="2 3" key="1">
    <citation type="journal article" date="2015" name="Genome Announc.">
        <title>Draft Genome Sequences of Marine Isolates of Thalassomonas viridans and Thalassomonas actiniarum.</title>
        <authorList>
            <person name="Olonade I."/>
            <person name="van Zyl L.J."/>
            <person name="Trindade M."/>
        </authorList>
    </citation>
    <scope>NUCLEOTIDE SEQUENCE [LARGE SCALE GENOMIC DNA]</scope>
    <source>
        <strain evidence="2 3">XOM25</strain>
    </source>
</reference>
<organism evidence="2 3">
    <name type="scientific">Thalassomonas viridans</name>
    <dbReference type="NCBI Taxonomy" id="137584"/>
    <lineage>
        <taxon>Bacteria</taxon>
        <taxon>Pseudomonadati</taxon>
        <taxon>Pseudomonadota</taxon>
        <taxon>Gammaproteobacteria</taxon>
        <taxon>Alteromonadales</taxon>
        <taxon>Colwelliaceae</taxon>
        <taxon>Thalassomonas</taxon>
    </lineage>
</organism>
<evidence type="ECO:0000313" key="3">
    <source>
        <dbReference type="Proteomes" id="UP000032352"/>
    </source>
</evidence>
<evidence type="ECO:0000313" key="2">
    <source>
        <dbReference type="EMBL" id="WDE05817.1"/>
    </source>
</evidence>
<keyword evidence="1" id="KW-0732">Signal</keyword>
<dbReference type="RefSeq" id="WP_044836721.1">
    <property type="nucleotide sequence ID" value="NZ_CP059733.1"/>
</dbReference>
<evidence type="ECO:0008006" key="4">
    <source>
        <dbReference type="Google" id="ProtNLM"/>
    </source>
</evidence>
<accession>A0AAF0C7Y8</accession>
<feature type="signal peptide" evidence="1">
    <location>
        <begin position="1"/>
        <end position="24"/>
    </location>
</feature>